<keyword evidence="2" id="KW-1185">Reference proteome</keyword>
<dbReference type="NCBIfam" id="TIGR03512">
    <property type="entry name" value="GldD_lipo"/>
    <property type="match status" value="1"/>
</dbReference>
<sequence>MIKNSIPFLLFATILISIVSCKDEVLPKPKGYLSLNYPEPKYVSFDKTCGYSFEYNSIGRIEDKGDCNFHIVYPKLKATVYLNYRPVNKNIDILLRDAQKLTYEHVIKADGITEQPFVNNKHKTYGMFYEVGGNAASQSQFYVTDSTKHFLMGSIYFYAKPNFDSVLPAAHYIKNDLRILMESLKWK</sequence>
<gene>
    <name evidence="1" type="primary">gldD</name>
    <name evidence="1" type="ORF">EQG63_02010</name>
</gene>
<reference evidence="2" key="1">
    <citation type="submission" date="2019-01" db="EMBL/GenBank/DDBJ databases">
        <title>Cytophagaceae bacterium strain CAR-16.</title>
        <authorList>
            <person name="Chen W.-M."/>
        </authorList>
    </citation>
    <scope>NUCLEOTIDE SEQUENCE [LARGE SCALE GENOMIC DNA]</scope>
    <source>
        <strain evidence="2">LLJ-11</strain>
    </source>
</reference>
<dbReference type="Proteomes" id="UP000290283">
    <property type="component" value="Unassembled WGS sequence"/>
</dbReference>
<comment type="caution">
    <text evidence="1">The sequence shown here is derived from an EMBL/GenBank/DDBJ whole genome shotgun (WGS) entry which is preliminary data.</text>
</comment>
<dbReference type="RefSeq" id="WP_129433912.1">
    <property type="nucleotide sequence ID" value="NZ_SBKO01000001.1"/>
</dbReference>
<protein>
    <submittedName>
        <fullName evidence="1">Gliding motility lipoprotein GldD</fullName>
    </submittedName>
</protein>
<keyword evidence="1" id="KW-0449">Lipoprotein</keyword>
<evidence type="ECO:0000313" key="2">
    <source>
        <dbReference type="Proteomes" id="UP000290283"/>
    </source>
</evidence>
<organism evidence="1 2">
    <name type="scientific">Flavobacterium amnicola</name>
    <dbReference type="NCBI Taxonomy" id="2506422"/>
    <lineage>
        <taxon>Bacteria</taxon>
        <taxon>Pseudomonadati</taxon>
        <taxon>Bacteroidota</taxon>
        <taxon>Flavobacteriia</taxon>
        <taxon>Flavobacteriales</taxon>
        <taxon>Flavobacteriaceae</taxon>
        <taxon>Flavobacterium</taxon>
    </lineage>
</organism>
<dbReference type="AlphaFoldDB" id="A0A4V1N274"/>
<accession>A0A4V1N274</accession>
<proteinExistence type="predicted"/>
<dbReference type="Pfam" id="PF25593">
    <property type="entry name" value="GldD_lipo"/>
    <property type="match status" value="1"/>
</dbReference>
<dbReference type="PROSITE" id="PS51257">
    <property type="entry name" value="PROKAR_LIPOPROTEIN"/>
    <property type="match status" value="1"/>
</dbReference>
<dbReference type="EMBL" id="SBKO01000001">
    <property type="protein sequence ID" value="RXR20731.1"/>
    <property type="molecule type" value="Genomic_DNA"/>
</dbReference>
<dbReference type="OrthoDB" id="679501at2"/>
<dbReference type="InterPro" id="IPR019850">
    <property type="entry name" value="GldD-like"/>
</dbReference>
<name>A0A4V1N274_9FLAO</name>
<evidence type="ECO:0000313" key="1">
    <source>
        <dbReference type="EMBL" id="RXR20731.1"/>
    </source>
</evidence>